<name>A0ABQ0LKL2_MYCCL</name>
<proteinExistence type="inferred from homology"/>
<keyword evidence="2" id="KW-0378">Hydrolase</keyword>
<dbReference type="Proteomes" id="UP000815677">
    <property type="component" value="Unassembled WGS sequence"/>
</dbReference>
<dbReference type="Gene3D" id="3.40.50.1000">
    <property type="entry name" value="HAD superfamily/HAD-like"/>
    <property type="match status" value="1"/>
</dbReference>
<dbReference type="InterPro" id="IPR023214">
    <property type="entry name" value="HAD_sf"/>
</dbReference>
<reference evidence="3" key="1">
    <citation type="submission" date="2014-09" db="EMBL/GenBank/DDBJ databases">
        <title>Genome sequence of the luminous mushroom Mycena chlorophos for searching fungal bioluminescence genes.</title>
        <authorList>
            <person name="Tanaka Y."/>
            <person name="Kasuga D."/>
            <person name="Oba Y."/>
            <person name="Hase S."/>
            <person name="Sato K."/>
            <person name="Oba Y."/>
            <person name="Sakakibara Y."/>
        </authorList>
    </citation>
    <scope>NUCLEOTIDE SEQUENCE</scope>
</reference>
<dbReference type="Pfam" id="PF00702">
    <property type="entry name" value="Hydrolase"/>
    <property type="match status" value="1"/>
</dbReference>
<dbReference type="InterPro" id="IPR036412">
    <property type="entry name" value="HAD-like_sf"/>
</dbReference>
<dbReference type="SFLD" id="SFLDS00003">
    <property type="entry name" value="Haloacid_Dehalogenase"/>
    <property type="match status" value="1"/>
</dbReference>
<dbReference type="InterPro" id="IPR006439">
    <property type="entry name" value="HAD-SF_hydro_IA"/>
</dbReference>
<dbReference type="PANTHER" id="PTHR43316">
    <property type="entry name" value="HYDROLASE, HALOACID DELAHOGENASE-RELATED"/>
    <property type="match status" value="1"/>
</dbReference>
<keyword evidence="4" id="KW-1185">Reference proteome</keyword>
<dbReference type="SUPFAM" id="SSF56784">
    <property type="entry name" value="HAD-like"/>
    <property type="match status" value="1"/>
</dbReference>
<accession>A0ABQ0LKL2</accession>
<evidence type="ECO:0008006" key="5">
    <source>
        <dbReference type="Google" id="ProtNLM"/>
    </source>
</evidence>
<dbReference type="NCBIfam" id="TIGR01493">
    <property type="entry name" value="HAD-SF-IA-v2"/>
    <property type="match status" value="1"/>
</dbReference>
<dbReference type="Gene3D" id="1.10.150.240">
    <property type="entry name" value="Putative phosphatase, domain 2"/>
    <property type="match status" value="1"/>
</dbReference>
<dbReference type="PRINTS" id="PR00413">
    <property type="entry name" value="HADHALOGNASE"/>
</dbReference>
<dbReference type="NCBIfam" id="TIGR01428">
    <property type="entry name" value="HAD_type_II"/>
    <property type="match status" value="1"/>
</dbReference>
<evidence type="ECO:0000256" key="1">
    <source>
        <dbReference type="ARBA" id="ARBA00008106"/>
    </source>
</evidence>
<gene>
    <name evidence="3" type="ORF">MCHLO_08749</name>
</gene>
<organism evidence="3 4">
    <name type="scientific">Mycena chlorophos</name>
    <name type="common">Agaric fungus</name>
    <name type="synonym">Agaricus chlorophos</name>
    <dbReference type="NCBI Taxonomy" id="658473"/>
    <lineage>
        <taxon>Eukaryota</taxon>
        <taxon>Fungi</taxon>
        <taxon>Dikarya</taxon>
        <taxon>Basidiomycota</taxon>
        <taxon>Agaricomycotina</taxon>
        <taxon>Agaricomycetes</taxon>
        <taxon>Agaricomycetidae</taxon>
        <taxon>Agaricales</taxon>
        <taxon>Marasmiineae</taxon>
        <taxon>Mycenaceae</taxon>
        <taxon>Mycena</taxon>
    </lineage>
</organism>
<evidence type="ECO:0000313" key="3">
    <source>
        <dbReference type="EMBL" id="GAT51623.1"/>
    </source>
</evidence>
<dbReference type="SFLD" id="SFLDG01129">
    <property type="entry name" value="C1.5:_HAD__Beta-PGM__Phosphata"/>
    <property type="match status" value="1"/>
</dbReference>
<dbReference type="PANTHER" id="PTHR43316:SF3">
    <property type="entry name" value="HALOACID DEHALOGENASE, TYPE II (AFU_ORTHOLOGUE AFUA_2G07750)-RELATED"/>
    <property type="match status" value="1"/>
</dbReference>
<dbReference type="InterPro" id="IPR051540">
    <property type="entry name" value="S-2-haloacid_dehalogenase"/>
</dbReference>
<comment type="similarity">
    <text evidence="1">Belongs to the HAD-like hydrolase superfamily. S-2-haloalkanoic acid dehalogenase family.</text>
</comment>
<dbReference type="EMBL" id="DF847305">
    <property type="protein sequence ID" value="GAT51623.1"/>
    <property type="molecule type" value="Genomic_DNA"/>
</dbReference>
<dbReference type="InterPro" id="IPR006328">
    <property type="entry name" value="2-HAD"/>
</dbReference>
<sequence length="249" mass="27196">MASNVKIQALIFDVFGTTVDWYSSVVAEVGRVAEQVGVEGDWGTFAKEWRAGYIRHVQAVGAGTADENLKGLSMDALHRKLLDGLLDSSTWNHLGKRVDEQGRANLNDAWHRLNGWPDAASAVTQLKQSTLVIALSNGNMRLLIDIAKHAGLPWDAVLSADLFGSFKPDTKVYVGALKHLSLAPENCAMVACHLWDLKGAKKAGMQTIYVRRKAEEPLGDEDIDGDAVQVGGEVDFVVDNFRELARLVE</sequence>
<protein>
    <recommendedName>
        <fullName evidence="5">Haloacid dehalogenase</fullName>
    </recommendedName>
</protein>
<evidence type="ECO:0000256" key="2">
    <source>
        <dbReference type="ARBA" id="ARBA00022801"/>
    </source>
</evidence>
<dbReference type="InterPro" id="IPR023198">
    <property type="entry name" value="PGP-like_dom2"/>
</dbReference>
<evidence type="ECO:0000313" key="4">
    <source>
        <dbReference type="Proteomes" id="UP000815677"/>
    </source>
</evidence>